<dbReference type="STRING" id="1121284.SAMN05660493_00184"/>
<evidence type="ECO:0000313" key="4">
    <source>
        <dbReference type="EMBL" id="SIT95537.1"/>
    </source>
</evidence>
<sequence length="145" mass="16549">MDLIKWTKNIKPKFPNVVEKFFGKKIDDQASGSEEIASVPAVNINDKGNTFEVSLAVPGMDKKDIKLEVKDNCLVVSSEKQYEKEENEGNWMRREYGYASFQRMFQLPENADPEYIDASMKNGVLKIKVGKIKGKEENKKAIEIK</sequence>
<gene>
    <name evidence="4" type="ORF">SAMN05660493_00184</name>
</gene>
<organism evidence="4 5">
    <name type="scientific">Epilithonimonas bovis DSM 19482</name>
    <dbReference type="NCBI Taxonomy" id="1121284"/>
    <lineage>
        <taxon>Bacteria</taxon>
        <taxon>Pseudomonadati</taxon>
        <taxon>Bacteroidota</taxon>
        <taxon>Flavobacteriia</taxon>
        <taxon>Flavobacteriales</taxon>
        <taxon>Weeksellaceae</taxon>
        <taxon>Chryseobacterium group</taxon>
        <taxon>Epilithonimonas</taxon>
    </lineage>
</organism>
<evidence type="ECO:0000259" key="3">
    <source>
        <dbReference type="PROSITE" id="PS01031"/>
    </source>
</evidence>
<dbReference type="InterPro" id="IPR008978">
    <property type="entry name" value="HSP20-like_chaperone"/>
</dbReference>
<dbReference type="Pfam" id="PF00011">
    <property type="entry name" value="HSP20"/>
    <property type="match status" value="1"/>
</dbReference>
<dbReference type="AlphaFoldDB" id="A0A1U7PS58"/>
<dbReference type="OrthoDB" id="9814487at2"/>
<dbReference type="Gene3D" id="2.60.40.790">
    <property type="match status" value="1"/>
</dbReference>
<dbReference type="Proteomes" id="UP000187261">
    <property type="component" value="Unassembled WGS sequence"/>
</dbReference>
<proteinExistence type="inferred from homology"/>
<dbReference type="PANTHER" id="PTHR11527">
    <property type="entry name" value="HEAT-SHOCK PROTEIN 20 FAMILY MEMBER"/>
    <property type="match status" value="1"/>
</dbReference>
<keyword evidence="5" id="KW-1185">Reference proteome</keyword>
<feature type="domain" description="SHSP" evidence="3">
    <location>
        <begin position="33"/>
        <end position="145"/>
    </location>
</feature>
<evidence type="ECO:0000313" key="5">
    <source>
        <dbReference type="Proteomes" id="UP000187261"/>
    </source>
</evidence>
<reference evidence="5" key="1">
    <citation type="submission" date="2016-10" db="EMBL/GenBank/DDBJ databases">
        <authorList>
            <person name="Varghese N."/>
            <person name="Submissions S."/>
        </authorList>
    </citation>
    <scope>NUCLEOTIDE SEQUENCE [LARGE SCALE GENOMIC DNA]</scope>
    <source>
        <strain evidence="5">DSM 19482</strain>
    </source>
</reference>
<dbReference type="InterPro" id="IPR031107">
    <property type="entry name" value="Small_HSP"/>
</dbReference>
<name>A0A1U7PS58_9FLAO</name>
<accession>A0A1U7PS58</accession>
<dbReference type="InterPro" id="IPR002068">
    <property type="entry name" value="A-crystallin/Hsp20_dom"/>
</dbReference>
<evidence type="ECO:0000256" key="1">
    <source>
        <dbReference type="PROSITE-ProRule" id="PRU00285"/>
    </source>
</evidence>
<dbReference type="SUPFAM" id="SSF49764">
    <property type="entry name" value="HSP20-like chaperones"/>
    <property type="match status" value="1"/>
</dbReference>
<comment type="similarity">
    <text evidence="1 2">Belongs to the small heat shock protein (HSP20) family.</text>
</comment>
<dbReference type="RefSeq" id="WP_076781576.1">
    <property type="nucleotide sequence ID" value="NZ_FTPU01000002.1"/>
</dbReference>
<evidence type="ECO:0000256" key="2">
    <source>
        <dbReference type="RuleBase" id="RU003616"/>
    </source>
</evidence>
<dbReference type="CDD" id="cd06464">
    <property type="entry name" value="ACD_sHsps-like"/>
    <property type="match status" value="1"/>
</dbReference>
<dbReference type="PROSITE" id="PS01031">
    <property type="entry name" value="SHSP"/>
    <property type="match status" value="1"/>
</dbReference>
<dbReference type="EMBL" id="FTPU01000002">
    <property type="protein sequence ID" value="SIT95537.1"/>
    <property type="molecule type" value="Genomic_DNA"/>
</dbReference>
<protein>
    <submittedName>
        <fullName evidence="4">HSP20 family protein</fullName>
    </submittedName>
</protein>